<evidence type="ECO:0000256" key="1">
    <source>
        <dbReference type="ARBA" id="ARBA00022723"/>
    </source>
</evidence>
<dbReference type="PANTHER" id="PTHR47660:SF2">
    <property type="entry name" value="TRANSCRIPTION FACTOR WITH C2H2 AND ZN(2)-CYS(6) DNA BINDING DOMAIN (EUROFUNG)"/>
    <property type="match status" value="1"/>
</dbReference>
<dbReference type="GO" id="GO:0000981">
    <property type="term" value="F:DNA-binding transcription factor activity, RNA polymerase II-specific"/>
    <property type="evidence" value="ECO:0007669"/>
    <property type="project" value="InterPro"/>
</dbReference>
<dbReference type="SMART" id="SM00066">
    <property type="entry name" value="GAL4"/>
    <property type="match status" value="1"/>
</dbReference>
<dbReference type="SUPFAM" id="SSF57701">
    <property type="entry name" value="Zn2/Cys6 DNA-binding domain"/>
    <property type="match status" value="1"/>
</dbReference>
<dbReference type="EMBL" id="JAGPNK010000009">
    <property type="protein sequence ID" value="KAH7313553.1"/>
    <property type="molecule type" value="Genomic_DNA"/>
</dbReference>
<evidence type="ECO:0000259" key="7">
    <source>
        <dbReference type="PROSITE" id="PS50048"/>
    </source>
</evidence>
<dbReference type="Pfam" id="PF00172">
    <property type="entry name" value="Zn_clus"/>
    <property type="match status" value="1"/>
</dbReference>
<keyword evidence="3" id="KW-0805">Transcription regulation</keyword>
<name>A0A8K0SIW3_9HYPO</name>
<evidence type="ECO:0000256" key="2">
    <source>
        <dbReference type="ARBA" id="ARBA00022833"/>
    </source>
</evidence>
<evidence type="ECO:0000256" key="3">
    <source>
        <dbReference type="ARBA" id="ARBA00023015"/>
    </source>
</evidence>
<dbReference type="OrthoDB" id="5423818at2759"/>
<reference evidence="8" key="1">
    <citation type="journal article" date="2021" name="Nat. Commun.">
        <title>Genetic determinants of endophytism in the Arabidopsis root mycobiome.</title>
        <authorList>
            <person name="Mesny F."/>
            <person name="Miyauchi S."/>
            <person name="Thiergart T."/>
            <person name="Pickel B."/>
            <person name="Atanasova L."/>
            <person name="Karlsson M."/>
            <person name="Huettel B."/>
            <person name="Barry K.W."/>
            <person name="Haridas S."/>
            <person name="Chen C."/>
            <person name="Bauer D."/>
            <person name="Andreopoulos W."/>
            <person name="Pangilinan J."/>
            <person name="LaButti K."/>
            <person name="Riley R."/>
            <person name="Lipzen A."/>
            <person name="Clum A."/>
            <person name="Drula E."/>
            <person name="Henrissat B."/>
            <person name="Kohler A."/>
            <person name="Grigoriev I.V."/>
            <person name="Martin F.M."/>
            <person name="Hacquard S."/>
        </authorList>
    </citation>
    <scope>NUCLEOTIDE SEQUENCE</scope>
    <source>
        <strain evidence="8">MPI-CAGE-CH-0235</strain>
    </source>
</reference>
<keyword evidence="1" id="KW-0479">Metal-binding</keyword>
<keyword evidence="2" id="KW-0862">Zinc</keyword>
<dbReference type="Proteomes" id="UP000813444">
    <property type="component" value="Unassembled WGS sequence"/>
</dbReference>
<dbReference type="PANTHER" id="PTHR47660">
    <property type="entry name" value="TRANSCRIPTION FACTOR WITH C2H2 AND ZN(2)-CYS(6) DNA BINDING DOMAIN (EUROFUNG)-RELATED-RELATED"/>
    <property type="match status" value="1"/>
</dbReference>
<accession>A0A8K0SIW3</accession>
<keyword evidence="5" id="KW-0539">Nucleus</keyword>
<evidence type="ECO:0000313" key="8">
    <source>
        <dbReference type="EMBL" id="KAH7313553.1"/>
    </source>
</evidence>
<feature type="domain" description="Zn(2)-C6 fungal-type" evidence="7">
    <location>
        <begin position="13"/>
        <end position="42"/>
    </location>
</feature>
<evidence type="ECO:0000256" key="6">
    <source>
        <dbReference type="SAM" id="MobiDB-lite"/>
    </source>
</evidence>
<evidence type="ECO:0000313" key="9">
    <source>
        <dbReference type="Proteomes" id="UP000813444"/>
    </source>
</evidence>
<proteinExistence type="predicted"/>
<protein>
    <recommendedName>
        <fullName evidence="7">Zn(2)-C6 fungal-type domain-containing protein</fullName>
    </recommendedName>
</protein>
<evidence type="ECO:0000256" key="4">
    <source>
        <dbReference type="ARBA" id="ARBA00023163"/>
    </source>
</evidence>
<dbReference type="InterPro" id="IPR036864">
    <property type="entry name" value="Zn2-C6_fun-type_DNA-bd_sf"/>
</dbReference>
<gene>
    <name evidence="8" type="ORF">B0I35DRAFT_435433</name>
</gene>
<dbReference type="CDD" id="cd00067">
    <property type="entry name" value="GAL4"/>
    <property type="match status" value="1"/>
</dbReference>
<dbReference type="GO" id="GO:0008270">
    <property type="term" value="F:zinc ion binding"/>
    <property type="evidence" value="ECO:0007669"/>
    <property type="project" value="InterPro"/>
</dbReference>
<keyword evidence="4" id="KW-0804">Transcription</keyword>
<dbReference type="PROSITE" id="PS50048">
    <property type="entry name" value="ZN2_CY6_FUNGAL_2"/>
    <property type="match status" value="1"/>
</dbReference>
<dbReference type="PROSITE" id="PS00463">
    <property type="entry name" value="ZN2_CY6_FUNGAL_1"/>
    <property type="match status" value="1"/>
</dbReference>
<dbReference type="InterPro" id="IPR001138">
    <property type="entry name" value="Zn2Cys6_DnaBD"/>
</dbReference>
<keyword evidence="9" id="KW-1185">Reference proteome</keyword>
<sequence>MDTRRQRVSRKRSCVQCRLHKARCSLGKPCLHCLGRNLDCQYDTGSNRDYASPRNLQPKLSSPWSQNEPDEPRAAPATSGGMSSGDLVDLEQRLPLEADSGQLGWLESPDQENNTPWPLALLSGCLAQPDLQVPFPDNDDMLWNQTFLRDGVASPEKALVPQVQTEVPTPNICNVSLPESWRVYDKSPLKPRKTHSDDACLARQVLLGQIFSYPAMLTSGSRLPPFIFSPCSVDGIEAWSMCSSKGYHQCLPQPLAICCALIRSWQMRTAGNESWIWDSIEAEVSRLRREHHKFSQQELLAAIQAATLYLILQASDPNSVGDHNIELLATTPTTLIAPLNMGMDWKSSRTSLSPIDRQGWLLREGLRRSVCLSYGLELLLDVILSPLDHDVCGGYTQVPVPCTRDLWEPLSNSAWAARVKGRKDEVLTIHDLQHVKRRGNADEAGRAMSIEKLTDAASWCRGADDFGVLVWTACMMGGDVRERE</sequence>
<feature type="compositionally biased region" description="Polar residues" evidence="6">
    <location>
        <begin position="51"/>
        <end position="67"/>
    </location>
</feature>
<dbReference type="AlphaFoldDB" id="A0A8K0SIW3"/>
<comment type="caution">
    <text evidence="8">The sequence shown here is derived from an EMBL/GenBank/DDBJ whole genome shotgun (WGS) entry which is preliminary data.</text>
</comment>
<evidence type="ECO:0000256" key="5">
    <source>
        <dbReference type="ARBA" id="ARBA00023242"/>
    </source>
</evidence>
<dbReference type="Gene3D" id="4.10.240.10">
    <property type="entry name" value="Zn(2)-C6 fungal-type DNA-binding domain"/>
    <property type="match status" value="1"/>
</dbReference>
<feature type="region of interest" description="Disordered" evidence="6">
    <location>
        <begin position="51"/>
        <end position="86"/>
    </location>
</feature>
<organism evidence="8 9">
    <name type="scientific">Stachybotrys elegans</name>
    <dbReference type="NCBI Taxonomy" id="80388"/>
    <lineage>
        <taxon>Eukaryota</taxon>
        <taxon>Fungi</taxon>
        <taxon>Dikarya</taxon>
        <taxon>Ascomycota</taxon>
        <taxon>Pezizomycotina</taxon>
        <taxon>Sordariomycetes</taxon>
        <taxon>Hypocreomycetidae</taxon>
        <taxon>Hypocreales</taxon>
        <taxon>Stachybotryaceae</taxon>
        <taxon>Stachybotrys</taxon>
    </lineage>
</organism>